<dbReference type="KEGG" id="orm:HTY61_03780"/>
<sequence length="206" mass="22628">MTTYAPVNSVEELEDIYGEPGEASLLKVADRITPQYRRFLEASPFFTLATAGPEGLDCSPRGELGGAFRILDDKTIAIPDRRGNNRIDSLRNIVRDPRVGLLFLVPGSVTTIRLNGTAIVTVDPDLLASFEKDGKQPRSVVLVRVGEIYTQCGRAILRSKLWDPAHHADPASVPTAGDILREQSNGAFDSETYDKEWAGRAAKTMW</sequence>
<dbReference type="EMBL" id="CP054836">
    <property type="protein sequence ID" value="QKV17650.1"/>
    <property type="molecule type" value="Genomic_DNA"/>
</dbReference>
<proteinExistence type="predicted"/>
<dbReference type="PANTHER" id="PTHR42815:SF2">
    <property type="entry name" value="FAD-BINDING, PUTATIVE (AFU_ORTHOLOGUE AFUA_6G07600)-RELATED"/>
    <property type="match status" value="1"/>
</dbReference>
<dbReference type="NCBIfam" id="TIGR04025">
    <property type="entry name" value="PPOX_FMN_DR2398"/>
    <property type="match status" value="1"/>
</dbReference>
<keyword evidence="3" id="KW-1185">Reference proteome</keyword>
<dbReference type="PANTHER" id="PTHR42815">
    <property type="entry name" value="FAD-BINDING, PUTATIVE (AFU_ORTHOLOGUE AFUA_6G07600)-RELATED"/>
    <property type="match status" value="1"/>
</dbReference>
<organism evidence="2 3">
    <name type="scientific">Oricola thermophila</name>
    <dbReference type="NCBI Taxonomy" id="2742145"/>
    <lineage>
        <taxon>Bacteria</taxon>
        <taxon>Pseudomonadati</taxon>
        <taxon>Pseudomonadota</taxon>
        <taxon>Alphaproteobacteria</taxon>
        <taxon>Hyphomicrobiales</taxon>
        <taxon>Ahrensiaceae</taxon>
        <taxon>Oricola</taxon>
    </lineage>
</organism>
<dbReference type="InterPro" id="IPR012349">
    <property type="entry name" value="Split_barrel_FMN-bd"/>
</dbReference>
<dbReference type="InterPro" id="IPR011576">
    <property type="entry name" value="Pyridox_Oxase_N"/>
</dbReference>
<dbReference type="AlphaFoldDB" id="A0A6N1V9P6"/>
<protein>
    <submittedName>
        <fullName evidence="2">Pyridoxamine 5'-phosphate oxidase family protein</fullName>
    </submittedName>
</protein>
<dbReference type="RefSeq" id="WP_175275547.1">
    <property type="nucleotide sequence ID" value="NZ_CP054836.1"/>
</dbReference>
<dbReference type="Gene3D" id="2.30.110.10">
    <property type="entry name" value="Electron Transport, Fmn-binding Protein, Chain A"/>
    <property type="match status" value="1"/>
</dbReference>
<dbReference type="Proteomes" id="UP000509367">
    <property type="component" value="Chromosome"/>
</dbReference>
<gene>
    <name evidence="2" type="ORF">HTY61_03780</name>
</gene>
<dbReference type="Pfam" id="PF01243">
    <property type="entry name" value="PNPOx_N"/>
    <property type="match status" value="1"/>
</dbReference>
<evidence type="ECO:0000313" key="3">
    <source>
        <dbReference type="Proteomes" id="UP000509367"/>
    </source>
</evidence>
<feature type="domain" description="Pyridoxamine 5'-phosphate oxidase N-terminal" evidence="1">
    <location>
        <begin position="32"/>
        <end position="152"/>
    </location>
</feature>
<reference evidence="2 3" key="1">
    <citation type="submission" date="2020-06" db="EMBL/GenBank/DDBJ databases">
        <title>Oricola thermophila sp. nov. isolated from a tidal sediments.</title>
        <authorList>
            <person name="Kwon K.K."/>
            <person name="Yang S.-H."/>
            <person name="Park M.-J."/>
        </authorList>
    </citation>
    <scope>NUCLEOTIDE SEQUENCE [LARGE SCALE GENOMIC DNA]</scope>
    <source>
        <strain evidence="2 3">MEBiC13590</strain>
    </source>
</reference>
<evidence type="ECO:0000313" key="2">
    <source>
        <dbReference type="EMBL" id="QKV17650.1"/>
    </source>
</evidence>
<evidence type="ECO:0000259" key="1">
    <source>
        <dbReference type="Pfam" id="PF01243"/>
    </source>
</evidence>
<dbReference type="SUPFAM" id="SSF50475">
    <property type="entry name" value="FMN-binding split barrel"/>
    <property type="match status" value="1"/>
</dbReference>
<accession>A0A6N1V9P6</accession>
<dbReference type="InterPro" id="IPR024029">
    <property type="entry name" value="Pyridox_Oxase_FMN-dep"/>
</dbReference>
<name>A0A6N1V9P6_9HYPH</name>